<dbReference type="AlphaFoldDB" id="A0A3A4N696"/>
<dbReference type="Proteomes" id="UP000265882">
    <property type="component" value="Unassembled WGS sequence"/>
</dbReference>
<name>A0A3A4N696_ABYX5</name>
<evidence type="ECO:0000313" key="3">
    <source>
        <dbReference type="Proteomes" id="UP000265882"/>
    </source>
</evidence>
<proteinExistence type="predicted"/>
<dbReference type="InterPro" id="IPR011047">
    <property type="entry name" value="Quinoprotein_ADH-like_sf"/>
</dbReference>
<gene>
    <name evidence="2" type="ORF">C4520_20805</name>
</gene>
<protein>
    <recommendedName>
        <fullName evidence="4">Bulb-type lectin domain-containing protein</fullName>
    </recommendedName>
</protein>
<evidence type="ECO:0008006" key="4">
    <source>
        <dbReference type="Google" id="ProtNLM"/>
    </source>
</evidence>
<feature type="chain" id="PRO_5017452834" description="Bulb-type lectin domain-containing protein" evidence="1">
    <location>
        <begin position="24"/>
        <end position="487"/>
    </location>
</feature>
<dbReference type="PANTHER" id="PTHR42754">
    <property type="entry name" value="ENDOGLUCANASE"/>
    <property type="match status" value="1"/>
</dbReference>
<evidence type="ECO:0000313" key="2">
    <source>
        <dbReference type="EMBL" id="RJP14872.1"/>
    </source>
</evidence>
<evidence type="ECO:0000256" key="1">
    <source>
        <dbReference type="SAM" id="SignalP"/>
    </source>
</evidence>
<dbReference type="SUPFAM" id="SSF50998">
    <property type="entry name" value="Quinoprotein alcohol dehydrogenase-like"/>
    <property type="match status" value="1"/>
</dbReference>
<accession>A0A3A4N696</accession>
<comment type="caution">
    <text evidence="2">The sequence shown here is derived from an EMBL/GenBank/DDBJ whole genome shotgun (WGS) entry which is preliminary data.</text>
</comment>
<organism evidence="2 3">
    <name type="scientific">Abyssobacteria bacterium (strain SURF_5)</name>
    <dbReference type="NCBI Taxonomy" id="2093360"/>
    <lineage>
        <taxon>Bacteria</taxon>
        <taxon>Pseudomonadati</taxon>
        <taxon>Candidatus Hydrogenedentota</taxon>
        <taxon>Candidatus Abyssobacteria</taxon>
    </lineage>
</organism>
<reference evidence="2 3" key="1">
    <citation type="journal article" date="2017" name="ISME J.">
        <title>Energy and carbon metabolisms in a deep terrestrial subsurface fluid microbial community.</title>
        <authorList>
            <person name="Momper L."/>
            <person name="Jungbluth S.P."/>
            <person name="Lee M.D."/>
            <person name="Amend J.P."/>
        </authorList>
    </citation>
    <scope>NUCLEOTIDE SEQUENCE [LARGE SCALE GENOMIC DNA]</scope>
    <source>
        <strain evidence="2">SURF_5</strain>
    </source>
</reference>
<dbReference type="EMBL" id="QZKU01000140">
    <property type="protein sequence ID" value="RJP14872.1"/>
    <property type="molecule type" value="Genomic_DNA"/>
</dbReference>
<keyword evidence="1" id="KW-0732">Signal</keyword>
<feature type="signal peptide" evidence="1">
    <location>
        <begin position="1"/>
        <end position="23"/>
    </location>
</feature>
<sequence>MCNLMRSIALSFFLLLFSSNVVADWDVTLGGIDSEHGASVMETSDGGFIVAGMTTSLGAGEADMWLVKTDMYGTAEWDKTFGGPNFDWGYDVRQTSDGGYIICGERQADRGDMDVYVVKTDSNGNTEWESIFGLAGGDACYSIEEVQENGYILTGYTSSYGAGRRDVWLIRIDENGNMLWNNTFGGPDSDHGNSVKQTSDGGFIIGGRTTSFAANSDAWLIKTNLNGYVEWSKIYGGDLSETCYDVQESPDGGFVFVAETFSYGEGAGDILLAKTDRYGNVLWDKTFGDESYNTPRSLRRTADGGFIIAGYTVSSETRDNNVLLLKTDAEGNLKWSRTFGGPDEDRGQCIRQTTDGGFIISGDTLSFGMGAWDAWLIKTDAQLTQLNLLLPADGATLSSAPTFEYLANGGEDNRFAVDIALSPEGPFRSTWEDLRRPIHELSWTMPNPVWSLISPGQQVYWRVRAADLDSAPLTPIYSEEVWSLYKE</sequence>
<dbReference type="PANTHER" id="PTHR42754:SF1">
    <property type="entry name" value="LIPOPROTEIN"/>
    <property type="match status" value="1"/>
</dbReference>